<dbReference type="InterPro" id="IPR029044">
    <property type="entry name" value="Nucleotide-diphossugar_trans"/>
</dbReference>
<evidence type="ECO:0000256" key="5">
    <source>
        <dbReference type="ARBA" id="ARBA00022989"/>
    </source>
</evidence>
<keyword evidence="2" id="KW-0328">Glycosyltransferase</keyword>
<comment type="caution">
    <text evidence="7">The sequence shown here is derived from an EMBL/GenBank/DDBJ whole genome shotgun (WGS) entry which is preliminary data.</text>
</comment>
<name>A0ABQ4V113_9HYPH</name>
<organism evidence="7 8">
    <name type="scientific">Methylorubrum suomiense</name>
    <dbReference type="NCBI Taxonomy" id="144191"/>
    <lineage>
        <taxon>Bacteria</taxon>
        <taxon>Pseudomonadati</taxon>
        <taxon>Pseudomonadota</taxon>
        <taxon>Alphaproteobacteria</taxon>
        <taxon>Hyphomicrobiales</taxon>
        <taxon>Methylobacteriaceae</taxon>
        <taxon>Methylorubrum</taxon>
    </lineage>
</organism>
<comment type="subcellular location">
    <subcellularLocation>
        <location evidence="1">Membrane</location>
        <topology evidence="1">Single-pass membrane protein</topology>
    </subcellularLocation>
</comment>
<accession>A0ABQ4V113</accession>
<reference evidence="7" key="2">
    <citation type="submission" date="2021-08" db="EMBL/GenBank/DDBJ databases">
        <authorList>
            <person name="Tani A."/>
            <person name="Ola A."/>
            <person name="Ogura Y."/>
            <person name="Katsura K."/>
            <person name="Hayashi T."/>
        </authorList>
    </citation>
    <scope>NUCLEOTIDE SEQUENCE</scope>
    <source>
        <strain evidence="7">DSM 14458</strain>
    </source>
</reference>
<dbReference type="PANTHER" id="PTHR21461:SF69">
    <property type="entry name" value="GLYCOSYLTRANSFERASE FAMILY 92 PROTEIN"/>
    <property type="match status" value="1"/>
</dbReference>
<dbReference type="EMBL" id="BPRE01000019">
    <property type="protein sequence ID" value="GJE78043.1"/>
    <property type="molecule type" value="Genomic_DNA"/>
</dbReference>
<dbReference type="InterPro" id="IPR008166">
    <property type="entry name" value="Glyco_transf_92"/>
</dbReference>
<protein>
    <recommendedName>
        <fullName evidence="9">Glycosyl transferase family 2</fullName>
    </recommendedName>
</protein>
<evidence type="ECO:0000256" key="1">
    <source>
        <dbReference type="ARBA" id="ARBA00004167"/>
    </source>
</evidence>
<evidence type="ECO:0000256" key="6">
    <source>
        <dbReference type="ARBA" id="ARBA00023136"/>
    </source>
</evidence>
<evidence type="ECO:0000256" key="3">
    <source>
        <dbReference type="ARBA" id="ARBA00022679"/>
    </source>
</evidence>
<keyword evidence="5" id="KW-1133">Transmembrane helix</keyword>
<evidence type="ECO:0000313" key="8">
    <source>
        <dbReference type="Proteomes" id="UP001055093"/>
    </source>
</evidence>
<gene>
    <name evidence="7" type="ORF">BGCPKDLD_4654</name>
</gene>
<evidence type="ECO:0000256" key="2">
    <source>
        <dbReference type="ARBA" id="ARBA00022676"/>
    </source>
</evidence>
<dbReference type="SUPFAM" id="SSF53448">
    <property type="entry name" value="Nucleotide-diphospho-sugar transferases"/>
    <property type="match status" value="1"/>
</dbReference>
<keyword evidence="8" id="KW-1185">Reference proteome</keyword>
<evidence type="ECO:0000313" key="7">
    <source>
        <dbReference type="EMBL" id="GJE78043.1"/>
    </source>
</evidence>
<proteinExistence type="predicted"/>
<evidence type="ECO:0008006" key="9">
    <source>
        <dbReference type="Google" id="ProtNLM"/>
    </source>
</evidence>
<keyword evidence="6" id="KW-0472">Membrane</keyword>
<sequence length="300" mass="33456">MSPSPLDALGTAEPTKRTALCCIARNEARDIGEWIIYHARIGFDAIILYNHRSVDSTGEVARRAAALAEVDLTVVPWDEEISPQNKAYSHALDTFGERFEWMAFIDSDEFIVPVKDRTIGQFLDSLGPVSAVAIHWVCYGSSGYVAFPAGSVTASFLWRGPLGLSINCHVKMIVRPEKVDRVINPHYFSLKDGSECYTPMLELPSWRKPGKTLSPSGQDIIRINHYFTRSRAHFLEKLARPRATKAHVVRVDNFAENDTNDELDPVIPYLFPNVLTEIKSNLALIRPVAREISTSGGESV</sequence>
<dbReference type="PANTHER" id="PTHR21461">
    <property type="entry name" value="GLYCOSYLTRANSFERASE FAMILY 92 PROTEIN"/>
    <property type="match status" value="1"/>
</dbReference>
<dbReference type="Pfam" id="PF01697">
    <property type="entry name" value="Glyco_transf_92"/>
    <property type="match status" value="1"/>
</dbReference>
<dbReference type="Proteomes" id="UP001055093">
    <property type="component" value="Unassembled WGS sequence"/>
</dbReference>
<reference evidence="7" key="1">
    <citation type="journal article" date="2021" name="Front. Microbiol.">
        <title>Comprehensive Comparative Genomics and Phenotyping of Methylobacterium Species.</title>
        <authorList>
            <person name="Alessa O."/>
            <person name="Ogura Y."/>
            <person name="Fujitani Y."/>
            <person name="Takami H."/>
            <person name="Hayashi T."/>
            <person name="Sahin N."/>
            <person name="Tani A."/>
        </authorList>
    </citation>
    <scope>NUCLEOTIDE SEQUENCE</scope>
    <source>
        <strain evidence="7">DSM 14458</strain>
    </source>
</reference>
<keyword evidence="3" id="KW-0808">Transferase</keyword>
<keyword evidence="4" id="KW-0812">Transmembrane</keyword>
<evidence type="ECO:0000256" key="4">
    <source>
        <dbReference type="ARBA" id="ARBA00022692"/>
    </source>
</evidence>